<dbReference type="EMBL" id="CP012150">
    <property type="protein sequence ID" value="AKS35501.1"/>
    <property type="molecule type" value="Genomic_DNA"/>
</dbReference>
<sequence>MTKHFTDEEIWFVTGSQALYGRQILDQVAEQSRSLAERLDACADLPVTVRWKPVVTTSEAILDVLREASSSPQCVGVITWMHTFSPAKMWIRGLGALQKPLLHLHTQFGVEIPWDTIDMDFMNLNQAAHGDREFGYIQTRLSVPRTTVAGHVDDPRTTSRIGSWMRAALGAAELRNLRIARFGDNMRGVAVTEGDKVEAESHFGVSVNAYSVNDLAKAVYDVGDPEIDKLVQEYEDTYAVAEELRRGGERHASLREGARIELGLRHFLADGFGAFTTNFEDLGDLRQLPGLAVQRLMADGFGFGAEGDWKTSAMVRTVKTMGVGLPGGTSFMEDYTYDLTPGSERILGAHMLEVCPSIAGQKPSLEVHPLGIGNREDPVRLRFTAAPGPGVVLGICDMGSRFRLVANHVTVVEPSAPLPKLPVACAVWEPKPSWSTSTEAWLMAGGPHHTVLTTAVSSVTLDDFATMTGTELLQIDEDTTPRDFQREMRWNAVYHHIAAGL</sequence>
<dbReference type="InterPro" id="IPR055389">
    <property type="entry name" value="AraA_N"/>
</dbReference>
<comment type="function">
    <text evidence="6">Catalyzes the conversion of L-arabinose to L-ribulose.</text>
</comment>
<comment type="catalytic activity">
    <reaction evidence="6">
        <text>beta-L-arabinopyranose = L-ribulose</text>
        <dbReference type="Rhea" id="RHEA:14821"/>
        <dbReference type="ChEBI" id="CHEBI:16880"/>
        <dbReference type="ChEBI" id="CHEBI:40886"/>
        <dbReference type="EC" id="5.3.1.4"/>
    </reaction>
</comment>
<dbReference type="Pfam" id="PF11762">
    <property type="entry name" value="Arabinose_Iso_C"/>
    <property type="match status" value="1"/>
</dbReference>
<dbReference type="NCBIfam" id="NF002795">
    <property type="entry name" value="PRK02929.1"/>
    <property type="match status" value="1"/>
</dbReference>
<dbReference type="InterPro" id="IPR003762">
    <property type="entry name" value="Lara_isomerase"/>
</dbReference>
<evidence type="ECO:0000313" key="11">
    <source>
        <dbReference type="Proteomes" id="UP000062255"/>
    </source>
</evidence>
<dbReference type="GO" id="GO:0030145">
    <property type="term" value="F:manganese ion binding"/>
    <property type="evidence" value="ECO:0007669"/>
    <property type="project" value="UniProtKB-UniRule"/>
</dbReference>
<evidence type="ECO:0000313" key="10">
    <source>
        <dbReference type="EMBL" id="AKS35501.1"/>
    </source>
</evidence>
<organism evidence="10 11">
    <name type="scientific">Mycolicibacterium goodii</name>
    <name type="common">Mycobacterium goodii</name>
    <dbReference type="NCBI Taxonomy" id="134601"/>
    <lineage>
        <taxon>Bacteria</taxon>
        <taxon>Bacillati</taxon>
        <taxon>Actinomycetota</taxon>
        <taxon>Actinomycetes</taxon>
        <taxon>Mycobacteriales</taxon>
        <taxon>Mycobacteriaceae</taxon>
        <taxon>Mycolicibacterium</taxon>
    </lineage>
</organism>
<evidence type="ECO:0000256" key="3">
    <source>
        <dbReference type="ARBA" id="ARBA00023211"/>
    </source>
</evidence>
<dbReference type="KEGG" id="mgo:AFA91_30345"/>
<feature type="binding site" evidence="6">
    <location>
        <position position="306"/>
    </location>
    <ligand>
        <name>Mn(2+)</name>
        <dbReference type="ChEBI" id="CHEBI:29035"/>
    </ligand>
</feature>
<keyword evidence="5 6" id="KW-0119">Carbohydrate metabolism</keyword>
<dbReference type="OrthoDB" id="9765600at2"/>
<evidence type="ECO:0000256" key="2">
    <source>
        <dbReference type="ARBA" id="ARBA00022935"/>
    </source>
</evidence>
<dbReference type="PANTHER" id="PTHR38464">
    <property type="entry name" value="L-ARABINOSE ISOMERASE"/>
    <property type="match status" value="1"/>
</dbReference>
<dbReference type="Gene3D" id="3.40.50.10940">
    <property type="match status" value="1"/>
</dbReference>
<dbReference type="InterPro" id="IPR009015">
    <property type="entry name" value="Fucose_isomerase_N/cen_sf"/>
</dbReference>
<evidence type="ECO:0000259" key="8">
    <source>
        <dbReference type="Pfam" id="PF11762"/>
    </source>
</evidence>
<evidence type="ECO:0000259" key="9">
    <source>
        <dbReference type="Pfam" id="PF24856"/>
    </source>
</evidence>
<protein>
    <recommendedName>
        <fullName evidence="6">L-arabinose isomerase</fullName>
        <ecNumber evidence="6">5.3.1.4</ecNumber>
    </recommendedName>
</protein>
<keyword evidence="2 6" id="KW-0054">Arabinose catabolism</keyword>
<feature type="binding site" evidence="6">
    <location>
        <position position="449"/>
    </location>
    <ligand>
        <name>Mn(2+)</name>
        <dbReference type="ChEBI" id="CHEBI:29035"/>
    </ligand>
</feature>
<dbReference type="Pfam" id="PF02610">
    <property type="entry name" value="AraA_N"/>
    <property type="match status" value="1"/>
</dbReference>
<comment type="cofactor">
    <cofactor evidence="6">
        <name>Mn(2+)</name>
        <dbReference type="ChEBI" id="CHEBI:29035"/>
    </cofactor>
    <text evidence="6">Binds 1 Mn(2+) ion per subunit.</text>
</comment>
<dbReference type="PANTHER" id="PTHR38464:SF1">
    <property type="entry name" value="L-ARABINOSE ISOMERASE"/>
    <property type="match status" value="1"/>
</dbReference>
<dbReference type="PATRIC" id="fig|134601.6.peg.6274"/>
<evidence type="ECO:0000256" key="4">
    <source>
        <dbReference type="ARBA" id="ARBA00023235"/>
    </source>
</evidence>
<dbReference type="SUPFAM" id="SSF53743">
    <property type="entry name" value="FucI/AraA N-terminal and middle domains"/>
    <property type="match status" value="1"/>
</dbReference>
<dbReference type="Pfam" id="PF24856">
    <property type="entry name" value="AraA_central"/>
    <property type="match status" value="1"/>
</dbReference>
<dbReference type="SUPFAM" id="SSF50443">
    <property type="entry name" value="FucI/AraA C-terminal domain-like"/>
    <property type="match status" value="1"/>
</dbReference>
<gene>
    <name evidence="6" type="primary">araA</name>
    <name evidence="10" type="ORF">AFA91_30345</name>
</gene>
<evidence type="ECO:0000256" key="6">
    <source>
        <dbReference type="HAMAP-Rule" id="MF_00519"/>
    </source>
</evidence>
<comment type="similarity">
    <text evidence="6">Belongs to the arabinose isomerase family.</text>
</comment>
<evidence type="ECO:0000256" key="5">
    <source>
        <dbReference type="ARBA" id="ARBA00023277"/>
    </source>
</evidence>
<dbReference type="GO" id="GO:0019569">
    <property type="term" value="P:L-arabinose catabolic process to D-xylulose 5-phosphate"/>
    <property type="evidence" value="ECO:0007669"/>
    <property type="project" value="UniProtKB-UniRule"/>
</dbReference>
<feature type="domain" description="L-arabinose isomerase central" evidence="9">
    <location>
        <begin position="178"/>
        <end position="323"/>
    </location>
</feature>
<feature type="binding site" evidence="6">
    <location>
        <position position="333"/>
    </location>
    <ligand>
        <name>Mn(2+)</name>
        <dbReference type="ChEBI" id="CHEBI:29035"/>
    </ligand>
</feature>
<reference evidence="10 11" key="1">
    <citation type="submission" date="2015-07" db="EMBL/GenBank/DDBJ databases">
        <title>Complete genome sequence of Mycobacterium goodii X7B, a facultative thermophilic biodesulfurizing bacterium.</title>
        <authorList>
            <person name="Yu B."/>
            <person name="Li F."/>
            <person name="Xu P."/>
        </authorList>
    </citation>
    <scope>NUCLEOTIDE SEQUENCE [LARGE SCALE GENOMIC DNA]</scope>
    <source>
        <strain evidence="10 11">X7B</strain>
    </source>
</reference>
<dbReference type="CDD" id="cd03557">
    <property type="entry name" value="L-arabinose_isomerase"/>
    <property type="match status" value="1"/>
</dbReference>
<dbReference type="InterPro" id="IPR038583">
    <property type="entry name" value="AraA_N_sf"/>
</dbReference>
<dbReference type="RefSeq" id="WP_049747957.1">
    <property type="nucleotide sequence ID" value="NZ_CP012150.1"/>
</dbReference>
<feature type="binding site" evidence="6">
    <location>
        <position position="350"/>
    </location>
    <ligand>
        <name>Mn(2+)</name>
        <dbReference type="ChEBI" id="CHEBI:29035"/>
    </ligand>
</feature>
<dbReference type="InterPro" id="IPR024664">
    <property type="entry name" value="Ara_Isoase_C"/>
</dbReference>
<dbReference type="AlphaFoldDB" id="A0A0K0XDN9"/>
<keyword evidence="1 6" id="KW-0479">Metal-binding</keyword>
<evidence type="ECO:0000256" key="1">
    <source>
        <dbReference type="ARBA" id="ARBA00022723"/>
    </source>
</evidence>
<accession>A0A0K0XDN9</accession>
<evidence type="ECO:0000259" key="7">
    <source>
        <dbReference type="Pfam" id="PF02610"/>
    </source>
</evidence>
<dbReference type="HAMAP" id="MF_00519">
    <property type="entry name" value="Arabinose_Isome"/>
    <property type="match status" value="1"/>
</dbReference>
<keyword evidence="3 6" id="KW-0464">Manganese</keyword>
<keyword evidence="4 6" id="KW-0413">Isomerase</keyword>
<feature type="domain" description="L-arabinose isomerase N-terminal" evidence="7">
    <location>
        <begin position="9"/>
        <end position="174"/>
    </location>
</feature>
<dbReference type="InterPro" id="IPR055390">
    <property type="entry name" value="AraA_central"/>
</dbReference>
<comment type="pathway">
    <text evidence="6">Carbohydrate degradation; L-arabinose degradation via L-ribulose; D-xylulose 5-phosphate from L-arabinose (bacterial route): step 1/3.</text>
</comment>
<dbReference type="STRING" id="134601.AFA91_30345"/>
<dbReference type="UniPathway" id="UPA00145">
    <property type="reaction ID" value="UER00565"/>
</dbReference>
<proteinExistence type="inferred from homology"/>
<feature type="domain" description="L-arabinose isomerase C-terminal" evidence="8">
    <location>
        <begin position="328"/>
        <end position="471"/>
    </location>
</feature>
<dbReference type="PIRSF" id="PIRSF001478">
    <property type="entry name" value="L-ara_isomerase"/>
    <property type="match status" value="1"/>
</dbReference>
<dbReference type="GO" id="GO:0008733">
    <property type="term" value="F:L-arabinose isomerase activity"/>
    <property type="evidence" value="ECO:0007669"/>
    <property type="project" value="UniProtKB-UniRule"/>
</dbReference>
<name>A0A0K0XDN9_MYCGD</name>
<dbReference type="Proteomes" id="UP000062255">
    <property type="component" value="Chromosome"/>
</dbReference>
<dbReference type="InterPro" id="IPR004216">
    <property type="entry name" value="Fuc/Ara_isomerase_C"/>
</dbReference>
<dbReference type="GO" id="GO:0005829">
    <property type="term" value="C:cytosol"/>
    <property type="evidence" value="ECO:0007669"/>
    <property type="project" value="TreeGrafter"/>
</dbReference>
<dbReference type="EC" id="5.3.1.4" evidence="6"/>